<dbReference type="SUPFAM" id="SSF48452">
    <property type="entry name" value="TPR-like"/>
    <property type="match status" value="1"/>
</dbReference>
<evidence type="ECO:0000313" key="1">
    <source>
        <dbReference type="EMBL" id="MFG1705399.1"/>
    </source>
</evidence>
<evidence type="ECO:0000313" key="2">
    <source>
        <dbReference type="Proteomes" id="UP001603978"/>
    </source>
</evidence>
<dbReference type="Gene3D" id="1.25.40.10">
    <property type="entry name" value="Tetratricopeptide repeat domain"/>
    <property type="match status" value="1"/>
</dbReference>
<comment type="caution">
    <text evidence="1">The sequence shown here is derived from an EMBL/GenBank/DDBJ whole genome shotgun (WGS) entry which is preliminary data.</text>
</comment>
<organism evidence="1 2">
    <name type="scientific">Nonomuraea marmarensis</name>
    <dbReference type="NCBI Taxonomy" id="3351344"/>
    <lineage>
        <taxon>Bacteria</taxon>
        <taxon>Bacillati</taxon>
        <taxon>Actinomycetota</taxon>
        <taxon>Actinomycetes</taxon>
        <taxon>Streptosporangiales</taxon>
        <taxon>Streptosporangiaceae</taxon>
        <taxon>Nonomuraea</taxon>
    </lineage>
</organism>
<gene>
    <name evidence="1" type="ORF">ACFLIM_19595</name>
</gene>
<dbReference type="RefSeq" id="WP_393167380.1">
    <property type="nucleotide sequence ID" value="NZ_JBICRM010000011.1"/>
</dbReference>
<evidence type="ECO:0008006" key="3">
    <source>
        <dbReference type="Google" id="ProtNLM"/>
    </source>
</evidence>
<name>A0ABW7AGQ6_9ACTN</name>
<reference evidence="1 2" key="1">
    <citation type="submission" date="2024-10" db="EMBL/GenBank/DDBJ databases">
        <authorList>
            <person name="Topkara A.R."/>
            <person name="Saygin H."/>
        </authorList>
    </citation>
    <scope>NUCLEOTIDE SEQUENCE [LARGE SCALE GENOMIC DNA]</scope>
    <source>
        <strain evidence="1 2">M3C6</strain>
    </source>
</reference>
<dbReference type="InterPro" id="IPR011990">
    <property type="entry name" value="TPR-like_helical_dom_sf"/>
</dbReference>
<accession>A0ABW7AGQ6</accession>
<keyword evidence="2" id="KW-1185">Reference proteome</keyword>
<dbReference type="Proteomes" id="UP001603978">
    <property type="component" value="Unassembled WGS sequence"/>
</dbReference>
<proteinExistence type="predicted"/>
<dbReference type="EMBL" id="JBICRM010000011">
    <property type="protein sequence ID" value="MFG1705399.1"/>
    <property type="molecule type" value="Genomic_DNA"/>
</dbReference>
<protein>
    <recommendedName>
        <fullName evidence="3">Tetratricopeptide repeat-containing protein</fullName>
    </recommendedName>
</protein>
<sequence length="116" mass="12115">MTTYTASSLIWLGDYEQARHHAERATEAHDATPIGKRSLSREAIAHLDLGIALAFLGSAKEAVTLGLQALSSPRLVAFVQARAADLNTALAIQHPGTSHAAEFESALAATQVGAAP</sequence>